<dbReference type="InterPro" id="IPR002145">
    <property type="entry name" value="CopG"/>
</dbReference>
<organism evidence="2 3">
    <name type="scientific">Agromyces neolithicus</name>
    <dbReference type="NCBI Taxonomy" id="269420"/>
    <lineage>
        <taxon>Bacteria</taxon>
        <taxon>Bacillati</taxon>
        <taxon>Actinomycetota</taxon>
        <taxon>Actinomycetes</taxon>
        <taxon>Micrococcales</taxon>
        <taxon>Microbacteriaceae</taxon>
        <taxon>Agromyces</taxon>
    </lineage>
</organism>
<dbReference type="Proteomes" id="UP001500002">
    <property type="component" value="Unassembled WGS sequence"/>
</dbReference>
<accession>A0ABN2M9D3</accession>
<keyword evidence="3" id="KW-1185">Reference proteome</keyword>
<dbReference type="EMBL" id="BAAANJ010000014">
    <property type="protein sequence ID" value="GAA1816084.1"/>
    <property type="molecule type" value="Genomic_DNA"/>
</dbReference>
<dbReference type="CDD" id="cd21631">
    <property type="entry name" value="RHH_CopG_NikR-like"/>
    <property type="match status" value="1"/>
</dbReference>
<dbReference type="Pfam" id="PF01402">
    <property type="entry name" value="RHH_1"/>
    <property type="match status" value="1"/>
</dbReference>
<evidence type="ECO:0000259" key="1">
    <source>
        <dbReference type="Pfam" id="PF01402"/>
    </source>
</evidence>
<sequence length="91" mass="10116">MRTTVILPDELYRQVKERARAEDRTVTSFLEEALRRALAYTETVAGPADAYLAEPFSPRSGEGGTLPGVDITDNARLHDILDEGLSIEKLR</sequence>
<gene>
    <name evidence="2" type="ORF">GCM10009749_27350</name>
</gene>
<dbReference type="RefSeq" id="WP_344296877.1">
    <property type="nucleotide sequence ID" value="NZ_BAAANJ010000014.1"/>
</dbReference>
<dbReference type="SUPFAM" id="SSF47598">
    <property type="entry name" value="Ribbon-helix-helix"/>
    <property type="match status" value="1"/>
</dbReference>
<name>A0ABN2M9D3_9MICO</name>
<evidence type="ECO:0000313" key="3">
    <source>
        <dbReference type="Proteomes" id="UP001500002"/>
    </source>
</evidence>
<protein>
    <submittedName>
        <fullName evidence="2">Ribbon-helix-helix domain-containing protein</fullName>
    </submittedName>
</protein>
<proteinExistence type="predicted"/>
<dbReference type="InterPro" id="IPR010985">
    <property type="entry name" value="Ribbon_hlx_hlx"/>
</dbReference>
<comment type="caution">
    <text evidence="2">The sequence shown here is derived from an EMBL/GenBank/DDBJ whole genome shotgun (WGS) entry which is preliminary data.</text>
</comment>
<evidence type="ECO:0000313" key="2">
    <source>
        <dbReference type="EMBL" id="GAA1816084.1"/>
    </source>
</evidence>
<reference evidence="2 3" key="1">
    <citation type="journal article" date="2019" name="Int. J. Syst. Evol. Microbiol.">
        <title>The Global Catalogue of Microorganisms (GCM) 10K type strain sequencing project: providing services to taxonomists for standard genome sequencing and annotation.</title>
        <authorList>
            <consortium name="The Broad Institute Genomics Platform"/>
            <consortium name="The Broad Institute Genome Sequencing Center for Infectious Disease"/>
            <person name="Wu L."/>
            <person name="Ma J."/>
        </authorList>
    </citation>
    <scope>NUCLEOTIDE SEQUENCE [LARGE SCALE GENOMIC DNA]</scope>
    <source>
        <strain evidence="2 3">JCM 14322</strain>
    </source>
</reference>
<feature type="domain" description="Ribbon-helix-helix protein CopG" evidence="1">
    <location>
        <begin position="1"/>
        <end position="39"/>
    </location>
</feature>